<dbReference type="GeneID" id="54299481"/>
<dbReference type="SUPFAM" id="SSF54695">
    <property type="entry name" value="POZ domain"/>
    <property type="match status" value="1"/>
</dbReference>
<evidence type="ECO:0008006" key="4">
    <source>
        <dbReference type="Google" id="ProtNLM"/>
    </source>
</evidence>
<dbReference type="PANTHER" id="PTHR31758">
    <property type="entry name" value="BTB/POZ DOMAIN-CONTAINING PROTEIN YLR108C"/>
    <property type="match status" value="1"/>
</dbReference>
<dbReference type="PANTHER" id="PTHR31758:SF2">
    <property type="entry name" value="BTB_POZ DOMAIN-CONTAINING PROTEIN YLR108C"/>
    <property type="match status" value="1"/>
</dbReference>
<gene>
    <name evidence="2" type="ORF">K452DRAFT_297071</name>
</gene>
<dbReference type="InterPro" id="IPR011333">
    <property type="entry name" value="SKP1/BTB/POZ_sf"/>
</dbReference>
<reference evidence="2" key="1">
    <citation type="journal article" date="2020" name="Stud. Mycol.">
        <title>101 Dothideomycetes genomes: a test case for predicting lifestyles and emergence of pathogens.</title>
        <authorList>
            <person name="Haridas S."/>
            <person name="Albert R."/>
            <person name="Binder M."/>
            <person name="Bloem J."/>
            <person name="Labutti K."/>
            <person name="Salamov A."/>
            <person name="Andreopoulos B."/>
            <person name="Baker S."/>
            <person name="Barry K."/>
            <person name="Bills G."/>
            <person name="Bluhm B."/>
            <person name="Cannon C."/>
            <person name="Castanera R."/>
            <person name="Culley D."/>
            <person name="Daum C."/>
            <person name="Ezra D."/>
            <person name="Gonzalez J."/>
            <person name="Henrissat B."/>
            <person name="Kuo A."/>
            <person name="Liang C."/>
            <person name="Lipzen A."/>
            <person name="Lutzoni F."/>
            <person name="Magnuson J."/>
            <person name="Mondo S."/>
            <person name="Nolan M."/>
            <person name="Ohm R."/>
            <person name="Pangilinan J."/>
            <person name="Park H.-J."/>
            <person name="Ramirez L."/>
            <person name="Alfaro M."/>
            <person name="Sun H."/>
            <person name="Tritt A."/>
            <person name="Yoshinaga Y."/>
            <person name="Zwiers L.-H."/>
            <person name="Turgeon B."/>
            <person name="Goodwin S."/>
            <person name="Spatafora J."/>
            <person name="Crous P."/>
            <person name="Grigoriev I."/>
        </authorList>
    </citation>
    <scope>NUCLEOTIDE SEQUENCE</scope>
    <source>
        <strain evidence="2">CBS 121167</strain>
    </source>
</reference>
<feature type="region of interest" description="Disordered" evidence="1">
    <location>
        <begin position="423"/>
        <end position="444"/>
    </location>
</feature>
<dbReference type="RefSeq" id="XP_033399028.1">
    <property type="nucleotide sequence ID" value="XM_033541984.1"/>
</dbReference>
<evidence type="ECO:0000313" key="2">
    <source>
        <dbReference type="EMBL" id="KAF2143316.1"/>
    </source>
</evidence>
<dbReference type="EMBL" id="ML995482">
    <property type="protein sequence ID" value="KAF2143316.1"/>
    <property type="molecule type" value="Genomic_DNA"/>
</dbReference>
<keyword evidence="3" id="KW-1185">Reference proteome</keyword>
<dbReference type="Gene3D" id="3.30.710.10">
    <property type="entry name" value="Potassium Channel Kv1.1, Chain A"/>
    <property type="match status" value="2"/>
</dbReference>
<name>A0A6A6BH63_9PEZI</name>
<feature type="region of interest" description="Disordered" evidence="1">
    <location>
        <begin position="1"/>
        <end position="40"/>
    </location>
</feature>
<dbReference type="OrthoDB" id="2414723at2759"/>
<protein>
    <recommendedName>
        <fullName evidence="4">Potassium channel tetramerisation-type BTB domain-containing protein</fullName>
    </recommendedName>
</protein>
<dbReference type="Proteomes" id="UP000799438">
    <property type="component" value="Unassembled WGS sequence"/>
</dbReference>
<evidence type="ECO:0000256" key="1">
    <source>
        <dbReference type="SAM" id="MobiDB-lite"/>
    </source>
</evidence>
<evidence type="ECO:0000313" key="3">
    <source>
        <dbReference type="Proteomes" id="UP000799438"/>
    </source>
</evidence>
<dbReference type="AlphaFoldDB" id="A0A6A6BH63"/>
<accession>A0A6A6BH63</accession>
<proteinExistence type="predicted"/>
<organism evidence="2 3">
    <name type="scientific">Aplosporella prunicola CBS 121167</name>
    <dbReference type="NCBI Taxonomy" id="1176127"/>
    <lineage>
        <taxon>Eukaryota</taxon>
        <taxon>Fungi</taxon>
        <taxon>Dikarya</taxon>
        <taxon>Ascomycota</taxon>
        <taxon>Pezizomycotina</taxon>
        <taxon>Dothideomycetes</taxon>
        <taxon>Dothideomycetes incertae sedis</taxon>
        <taxon>Botryosphaeriales</taxon>
        <taxon>Aplosporellaceae</taxon>
        <taxon>Aplosporella</taxon>
    </lineage>
</organism>
<sequence>MQKRKERTGSLDDDSSGAPATKRVAHEQDDELPAGSLYEAEEDAGAGRDIAELGGAAELPAGRVFSIQIGTELFKLSGASISSDAPSYFSSTFSAQPTQTLYIDRDPATFRDISLHLQGYHVVPRDSAHFVRLFADAQFYSLPRLAHQLWAGDMLIAVGGREFRIARDQFSSAAAGPGNEPNFFSLGFGHFFSTPHEAFPGLDRLRLLRPPSISPPAVRGRDADVFAELLKLLMGYDVHIKNAAHRAALLRDARYFHFRGLEQRLLPCELGFDAPRQRAHIALRLADLRQAGLSVVPDPVSAVPWQGEAHYARPYVDDADAPRALVLVLPPHEALLNPRTARLRLLGAAKARFNALCAVLAARLNLPASTLPALGLLMQEGGGSAAGAGAPRSALAPDERAGVRVEVGEEAWLDVDGAGAWCEDDDGGGEGGGEGEGKEASAPLRPRLRFEGGVAPATFARRGDTATEEGKDDEWWTVARSQWRVRVVPGCGRDGDNNGNGNGNARPEVVLRAVRVEVFTCERARNRTRAFLEEG</sequence>